<dbReference type="AlphaFoldDB" id="A0A418FVV3"/>
<evidence type="ECO:0000313" key="2">
    <source>
        <dbReference type="EMBL" id="RHZ38659.1"/>
    </source>
</evidence>
<feature type="non-terminal residue" evidence="2">
    <location>
        <position position="1"/>
    </location>
</feature>
<keyword evidence="1" id="KW-1133">Transmembrane helix</keyword>
<dbReference type="EMBL" id="QUTF01008427">
    <property type="protein sequence ID" value="RHZ38659.1"/>
    <property type="molecule type" value="Genomic_DNA"/>
</dbReference>
<evidence type="ECO:0000256" key="1">
    <source>
        <dbReference type="SAM" id="Phobius"/>
    </source>
</evidence>
<accession>A0A418FVV3</accession>
<reference evidence="2 3" key="1">
    <citation type="submission" date="2018-08" db="EMBL/GenBank/DDBJ databases">
        <title>Aphanomyces genome sequencing and annotation.</title>
        <authorList>
            <person name="Minardi D."/>
            <person name="Oidtmann B."/>
            <person name="Van Der Giezen M."/>
            <person name="Studholme D.J."/>
        </authorList>
    </citation>
    <scope>NUCLEOTIDE SEQUENCE [LARGE SCALE GENOMIC DNA]</scope>
    <source>
        <strain evidence="2 3">FDL457</strain>
    </source>
</reference>
<dbReference type="VEuPathDB" id="FungiDB:H257_00486"/>
<evidence type="ECO:0000313" key="3">
    <source>
        <dbReference type="Proteomes" id="UP000286510"/>
    </source>
</evidence>
<protein>
    <submittedName>
        <fullName evidence="2">Uncharacterized protein</fullName>
    </submittedName>
</protein>
<organism evidence="2 3">
    <name type="scientific">Aphanomyces astaci</name>
    <name type="common">Crayfish plague agent</name>
    <dbReference type="NCBI Taxonomy" id="112090"/>
    <lineage>
        <taxon>Eukaryota</taxon>
        <taxon>Sar</taxon>
        <taxon>Stramenopiles</taxon>
        <taxon>Oomycota</taxon>
        <taxon>Saprolegniomycetes</taxon>
        <taxon>Saprolegniales</taxon>
        <taxon>Verrucalvaceae</taxon>
        <taxon>Aphanomyces</taxon>
    </lineage>
</organism>
<name>A0A418FVV3_APHAT</name>
<comment type="caution">
    <text evidence="2">The sequence shown here is derived from an EMBL/GenBank/DDBJ whole genome shotgun (WGS) entry which is preliminary data.</text>
</comment>
<keyword evidence="1" id="KW-0812">Transmembrane</keyword>
<proteinExistence type="predicted"/>
<feature type="transmembrane region" description="Helical" evidence="1">
    <location>
        <begin position="65"/>
        <end position="84"/>
    </location>
</feature>
<sequence>TVVTFQRKACCATCGPAECQSVFGRSVVLRDEEDVLQCVVSEGAKSNYTTELLELQAHEDMTTSVSTAVVACVFLVLGVLLVVWGRRHVNTHCDDGSDMEGDLFVDYTMNGGYYPLLDRQ</sequence>
<gene>
    <name evidence="2" type="ORF">DYB26_014495</name>
</gene>
<keyword evidence="1" id="KW-0472">Membrane</keyword>
<dbReference type="Proteomes" id="UP000286510">
    <property type="component" value="Unassembled WGS sequence"/>
</dbReference>